<comment type="caution">
    <text evidence="3">The sequence shown here is derived from an EMBL/GenBank/DDBJ whole genome shotgun (WGS) entry which is preliminary data.</text>
</comment>
<keyword evidence="4" id="KW-1185">Reference proteome</keyword>
<evidence type="ECO:0008006" key="5">
    <source>
        <dbReference type="Google" id="ProtNLM"/>
    </source>
</evidence>
<evidence type="ECO:0000256" key="1">
    <source>
        <dbReference type="SAM" id="MobiDB-lite"/>
    </source>
</evidence>
<dbReference type="AlphaFoldDB" id="A0A553DSA7"/>
<organism evidence="3 4">
    <name type="scientific">Flavobacterium restrictum</name>
    <dbReference type="NCBI Taxonomy" id="2594428"/>
    <lineage>
        <taxon>Bacteria</taxon>
        <taxon>Pseudomonadati</taxon>
        <taxon>Bacteroidota</taxon>
        <taxon>Flavobacteriia</taxon>
        <taxon>Flavobacteriales</taxon>
        <taxon>Flavobacteriaceae</taxon>
        <taxon>Flavobacterium</taxon>
    </lineage>
</organism>
<feature type="chain" id="PRO_5021901901" description="Lipoprotein" evidence="2">
    <location>
        <begin position="27"/>
        <end position="92"/>
    </location>
</feature>
<evidence type="ECO:0000256" key="2">
    <source>
        <dbReference type="SAM" id="SignalP"/>
    </source>
</evidence>
<feature type="compositionally biased region" description="Basic and acidic residues" evidence="1">
    <location>
        <begin position="43"/>
        <end position="62"/>
    </location>
</feature>
<keyword evidence="2" id="KW-0732">Signal</keyword>
<evidence type="ECO:0000313" key="3">
    <source>
        <dbReference type="EMBL" id="TRX35639.1"/>
    </source>
</evidence>
<dbReference type="EMBL" id="VJZT01000021">
    <property type="protein sequence ID" value="TRX35639.1"/>
    <property type="molecule type" value="Genomic_DNA"/>
</dbReference>
<dbReference type="RefSeq" id="WP_144257508.1">
    <property type="nucleotide sequence ID" value="NZ_VJZT01000021.1"/>
</dbReference>
<reference evidence="3 4" key="1">
    <citation type="submission" date="2019-07" db="EMBL/GenBank/DDBJ databases">
        <title>Novel species of Flavobacterium.</title>
        <authorList>
            <person name="Liu Q."/>
            <person name="Xin Y.-H."/>
        </authorList>
    </citation>
    <scope>NUCLEOTIDE SEQUENCE [LARGE SCALE GENOMIC DNA]</scope>
    <source>
        <strain evidence="3 4">LB1R34</strain>
    </source>
</reference>
<feature type="signal peptide" evidence="2">
    <location>
        <begin position="1"/>
        <end position="26"/>
    </location>
</feature>
<feature type="compositionally biased region" description="Low complexity" evidence="1">
    <location>
        <begin position="33"/>
        <end position="42"/>
    </location>
</feature>
<name>A0A553DSA7_9FLAO</name>
<proteinExistence type="predicted"/>
<feature type="region of interest" description="Disordered" evidence="1">
    <location>
        <begin position="33"/>
        <end position="77"/>
    </location>
</feature>
<accession>A0A553DSA7</accession>
<protein>
    <recommendedName>
        <fullName evidence="5">Lipoprotein</fullName>
    </recommendedName>
</protein>
<sequence length="92" mass="10380">MPSIAKNRSRSLFLGGTLLLALLLWACHEKKTNTTNDTFKNNPETKKYKFDENVPPKPELKKNNPKGVSSRHRKGKISCGDTILKQNSVVEQ</sequence>
<dbReference type="Proteomes" id="UP000316371">
    <property type="component" value="Unassembled WGS sequence"/>
</dbReference>
<gene>
    <name evidence="3" type="ORF">FNW21_14670</name>
</gene>
<evidence type="ECO:0000313" key="4">
    <source>
        <dbReference type="Proteomes" id="UP000316371"/>
    </source>
</evidence>